<evidence type="ECO:0000313" key="2">
    <source>
        <dbReference type="Proteomes" id="UP001645859"/>
    </source>
</evidence>
<proteinExistence type="predicted"/>
<evidence type="ECO:0008006" key="3">
    <source>
        <dbReference type="Google" id="ProtNLM"/>
    </source>
</evidence>
<name>A0ABS1SCR9_9MICO</name>
<protein>
    <recommendedName>
        <fullName evidence="3">Uridine kinase</fullName>
    </recommendedName>
</protein>
<accession>A0ABS1SCR9</accession>
<sequence>MGVHELDAIVIDGRSGSGKTSLADRLAARLRSAGHDAQILRVEDLYPGWDGLAEGSRSVAEALESGSYRRYDWHRGEFAERVDIAPHTTLIVEGCGAVTEENLAAVHAWSRSRGPRVARGTPHADDAVWSVWLDLPEDERRARAIDRDGEMFAPHWDRWAAQEDAHFAEHEPWELVHETLRG</sequence>
<keyword evidence="2" id="KW-1185">Reference proteome</keyword>
<dbReference type="SUPFAM" id="SSF52540">
    <property type="entry name" value="P-loop containing nucleoside triphosphate hydrolases"/>
    <property type="match status" value="1"/>
</dbReference>
<comment type="caution">
    <text evidence="1">The sequence shown here is derived from an EMBL/GenBank/DDBJ whole genome shotgun (WGS) entry which is preliminary data.</text>
</comment>
<dbReference type="RefSeq" id="WP_202343561.1">
    <property type="nucleotide sequence ID" value="NZ_BAAAPI010000001.1"/>
</dbReference>
<dbReference type="InterPro" id="IPR027417">
    <property type="entry name" value="P-loop_NTPase"/>
</dbReference>
<organism evidence="1 2">
    <name type="scientific">Leucobacter chromiireducens subsp. solipictus</name>
    <dbReference type="NCBI Taxonomy" id="398235"/>
    <lineage>
        <taxon>Bacteria</taxon>
        <taxon>Bacillati</taxon>
        <taxon>Actinomycetota</taxon>
        <taxon>Actinomycetes</taxon>
        <taxon>Micrococcales</taxon>
        <taxon>Microbacteriaceae</taxon>
        <taxon>Leucobacter</taxon>
    </lineage>
</organism>
<reference evidence="1 2" key="1">
    <citation type="submission" date="2018-09" db="EMBL/GenBank/DDBJ databases">
        <title>Comparative genomics of Leucobacter spp.</title>
        <authorList>
            <person name="Reis A.C."/>
            <person name="Kolvenbach B.A."/>
            <person name="Corvini P.F.X."/>
            <person name="Nunes O.C."/>
        </authorList>
    </citation>
    <scope>NUCLEOTIDE SEQUENCE [LARGE SCALE GENOMIC DNA]</scope>
    <source>
        <strain evidence="1 2">TAN 31504</strain>
    </source>
</reference>
<dbReference type="Proteomes" id="UP001645859">
    <property type="component" value="Unassembled WGS sequence"/>
</dbReference>
<gene>
    <name evidence="1" type="ORF">D3230_03350</name>
</gene>
<dbReference type="EMBL" id="QYAC01000001">
    <property type="protein sequence ID" value="MBL3678342.1"/>
    <property type="molecule type" value="Genomic_DNA"/>
</dbReference>
<dbReference type="Gene3D" id="3.40.50.300">
    <property type="entry name" value="P-loop containing nucleotide triphosphate hydrolases"/>
    <property type="match status" value="1"/>
</dbReference>
<evidence type="ECO:0000313" key="1">
    <source>
        <dbReference type="EMBL" id="MBL3678342.1"/>
    </source>
</evidence>